<evidence type="ECO:0000259" key="8">
    <source>
        <dbReference type="PROSITE" id="PS51007"/>
    </source>
</evidence>
<evidence type="ECO:0000256" key="2">
    <source>
        <dbReference type="ARBA" id="ARBA00022617"/>
    </source>
</evidence>
<feature type="chain" id="PRO_5015361516" evidence="7">
    <location>
        <begin position="20"/>
        <end position="152"/>
    </location>
</feature>
<dbReference type="InterPro" id="IPR002327">
    <property type="entry name" value="Cyt_c_1A/1B"/>
</dbReference>
<sequence>MFRTFATLAVLSLAAPAFADGHSTGDAEAGEKAFKKCKACHMIADGDNVIYKGGKSGPNLYGIIGRQAGALDGYKFKDSIIAAGEAGLVWDEANLAEYVADPKKFLQTYLDDKKAKSGMSFRLKKGGDDVAAYLKSVGPAMEEAEEETSSDS</sequence>
<protein>
    <submittedName>
        <fullName evidence="9">Cytochrome c-551</fullName>
    </submittedName>
</protein>
<dbReference type="GO" id="GO:0046872">
    <property type="term" value="F:metal ion binding"/>
    <property type="evidence" value="ECO:0007669"/>
    <property type="project" value="UniProtKB-KW"/>
</dbReference>
<keyword evidence="10" id="KW-1185">Reference proteome</keyword>
<dbReference type="Gene3D" id="1.10.760.10">
    <property type="entry name" value="Cytochrome c-like domain"/>
    <property type="match status" value="1"/>
</dbReference>
<evidence type="ECO:0000256" key="6">
    <source>
        <dbReference type="PROSITE-ProRule" id="PRU00433"/>
    </source>
</evidence>
<dbReference type="RefSeq" id="WP_108830315.1">
    <property type="nucleotide sequence ID" value="NZ_OMOR01000002.1"/>
</dbReference>
<dbReference type="PANTHER" id="PTHR11961">
    <property type="entry name" value="CYTOCHROME C"/>
    <property type="match status" value="1"/>
</dbReference>
<evidence type="ECO:0000313" key="10">
    <source>
        <dbReference type="Proteomes" id="UP000244880"/>
    </source>
</evidence>
<keyword evidence="7" id="KW-0732">Signal</keyword>
<keyword evidence="3 6" id="KW-0479">Metal-binding</keyword>
<dbReference type="EMBL" id="OMOR01000002">
    <property type="protein sequence ID" value="SPH27371.1"/>
    <property type="molecule type" value="Genomic_DNA"/>
</dbReference>
<evidence type="ECO:0000313" key="9">
    <source>
        <dbReference type="EMBL" id="SPH27371.1"/>
    </source>
</evidence>
<dbReference type="GO" id="GO:0009055">
    <property type="term" value="F:electron transfer activity"/>
    <property type="evidence" value="ECO:0007669"/>
    <property type="project" value="InterPro"/>
</dbReference>
<dbReference type="OrthoDB" id="9805828at2"/>
<keyword evidence="1" id="KW-0813">Transport</keyword>
<name>A0A2R8BPD9_9RHOB</name>
<proteinExistence type="predicted"/>
<keyword evidence="4" id="KW-0249">Electron transport</keyword>
<dbReference type="PROSITE" id="PS51007">
    <property type="entry name" value="CYTC"/>
    <property type="match status" value="1"/>
</dbReference>
<evidence type="ECO:0000256" key="4">
    <source>
        <dbReference type="ARBA" id="ARBA00022982"/>
    </source>
</evidence>
<feature type="domain" description="Cytochrome c" evidence="8">
    <location>
        <begin position="25"/>
        <end position="138"/>
    </location>
</feature>
<organism evidence="9 10">
    <name type="scientific">Ascidiaceihabitans donghaensis</name>
    <dbReference type="NCBI Taxonomy" id="1510460"/>
    <lineage>
        <taxon>Bacteria</taxon>
        <taxon>Pseudomonadati</taxon>
        <taxon>Pseudomonadota</taxon>
        <taxon>Alphaproteobacteria</taxon>
        <taxon>Rhodobacterales</taxon>
        <taxon>Paracoccaceae</taxon>
        <taxon>Ascidiaceihabitans</taxon>
    </lineage>
</organism>
<evidence type="ECO:0000256" key="5">
    <source>
        <dbReference type="ARBA" id="ARBA00023004"/>
    </source>
</evidence>
<keyword evidence="2 6" id="KW-0349">Heme</keyword>
<accession>A0A2R8BPD9</accession>
<evidence type="ECO:0000256" key="7">
    <source>
        <dbReference type="SAM" id="SignalP"/>
    </source>
</evidence>
<dbReference type="InterPro" id="IPR009056">
    <property type="entry name" value="Cyt_c-like_dom"/>
</dbReference>
<evidence type="ECO:0000256" key="1">
    <source>
        <dbReference type="ARBA" id="ARBA00022448"/>
    </source>
</evidence>
<dbReference type="GO" id="GO:0020037">
    <property type="term" value="F:heme binding"/>
    <property type="evidence" value="ECO:0007669"/>
    <property type="project" value="InterPro"/>
</dbReference>
<evidence type="ECO:0000256" key="3">
    <source>
        <dbReference type="ARBA" id="ARBA00022723"/>
    </source>
</evidence>
<keyword evidence="5 6" id="KW-0408">Iron</keyword>
<dbReference type="Proteomes" id="UP000244880">
    <property type="component" value="Unassembled WGS sequence"/>
</dbReference>
<dbReference type="SUPFAM" id="SSF46626">
    <property type="entry name" value="Cytochrome c"/>
    <property type="match status" value="1"/>
</dbReference>
<dbReference type="InterPro" id="IPR036909">
    <property type="entry name" value="Cyt_c-like_dom_sf"/>
</dbReference>
<reference evidence="9 10" key="1">
    <citation type="submission" date="2018-03" db="EMBL/GenBank/DDBJ databases">
        <authorList>
            <person name="Keele B.F."/>
        </authorList>
    </citation>
    <scope>NUCLEOTIDE SEQUENCE [LARGE SCALE GENOMIC DNA]</scope>
    <source>
        <strain evidence="9 10">CECT 8599</strain>
    </source>
</reference>
<feature type="signal peptide" evidence="7">
    <location>
        <begin position="1"/>
        <end position="19"/>
    </location>
</feature>
<gene>
    <name evidence="9" type="ORF">ASD8599_03837</name>
</gene>
<dbReference type="AlphaFoldDB" id="A0A2R8BPD9"/>